<dbReference type="GO" id="GO:0004222">
    <property type="term" value="F:metalloendopeptidase activity"/>
    <property type="evidence" value="ECO:0007669"/>
    <property type="project" value="InterPro"/>
</dbReference>
<dbReference type="Proteomes" id="UP001321473">
    <property type="component" value="Unassembled WGS sequence"/>
</dbReference>
<reference evidence="2 3" key="1">
    <citation type="journal article" date="2023" name="Arcadia Sci">
        <title>De novo assembly of a long-read Amblyomma americanum tick genome.</title>
        <authorList>
            <person name="Chou S."/>
            <person name="Poskanzer K.E."/>
            <person name="Rollins M."/>
            <person name="Thuy-Boun P.S."/>
        </authorList>
    </citation>
    <scope>NUCLEOTIDE SEQUENCE [LARGE SCALE GENOMIC DNA]</scope>
    <source>
        <strain evidence="2">F_SG_1</strain>
        <tissue evidence="2">Salivary glands</tissue>
    </source>
</reference>
<dbReference type="PROSITE" id="PS51885">
    <property type="entry name" value="NEPRILYSIN"/>
    <property type="match status" value="1"/>
</dbReference>
<feature type="transmembrane region" description="Helical" evidence="1">
    <location>
        <begin position="60"/>
        <end position="83"/>
    </location>
</feature>
<comment type="caution">
    <text evidence="2">The sequence shown here is derived from an EMBL/GenBank/DDBJ whole genome shotgun (WGS) entry which is preliminary data.</text>
</comment>
<protein>
    <recommendedName>
        <fullName evidence="4">Peptidase M13 N-terminal domain-containing protein</fullName>
    </recommendedName>
</protein>
<dbReference type="Gene3D" id="3.40.390.10">
    <property type="entry name" value="Collagenase (Catalytic Domain)"/>
    <property type="match status" value="1"/>
</dbReference>
<evidence type="ECO:0000313" key="3">
    <source>
        <dbReference type="Proteomes" id="UP001321473"/>
    </source>
</evidence>
<accession>A0AAQ4EHD6</accession>
<dbReference type="EMBL" id="JARKHS020015866">
    <property type="protein sequence ID" value="KAK8774061.1"/>
    <property type="molecule type" value="Genomic_DNA"/>
</dbReference>
<evidence type="ECO:0000256" key="1">
    <source>
        <dbReference type="SAM" id="Phobius"/>
    </source>
</evidence>
<keyword evidence="1" id="KW-0472">Membrane</keyword>
<evidence type="ECO:0008006" key="4">
    <source>
        <dbReference type="Google" id="ProtNLM"/>
    </source>
</evidence>
<proteinExistence type="predicted"/>
<keyword evidence="3" id="KW-1185">Reference proteome</keyword>
<dbReference type="InterPro" id="IPR000718">
    <property type="entry name" value="Peptidase_M13"/>
</dbReference>
<dbReference type="SUPFAM" id="SSF55486">
    <property type="entry name" value="Metalloproteases ('zincins'), catalytic domain"/>
    <property type="match status" value="1"/>
</dbReference>
<organism evidence="2 3">
    <name type="scientific">Amblyomma americanum</name>
    <name type="common">Lone star tick</name>
    <dbReference type="NCBI Taxonomy" id="6943"/>
    <lineage>
        <taxon>Eukaryota</taxon>
        <taxon>Metazoa</taxon>
        <taxon>Ecdysozoa</taxon>
        <taxon>Arthropoda</taxon>
        <taxon>Chelicerata</taxon>
        <taxon>Arachnida</taxon>
        <taxon>Acari</taxon>
        <taxon>Parasitiformes</taxon>
        <taxon>Ixodida</taxon>
        <taxon>Ixodoidea</taxon>
        <taxon>Ixodidae</taxon>
        <taxon>Amblyomminae</taxon>
        <taxon>Amblyomma</taxon>
    </lineage>
</organism>
<keyword evidence="1" id="KW-0812">Transmembrane</keyword>
<evidence type="ECO:0000313" key="2">
    <source>
        <dbReference type="EMBL" id="KAK8774061.1"/>
    </source>
</evidence>
<dbReference type="GO" id="GO:0006508">
    <property type="term" value="P:proteolysis"/>
    <property type="evidence" value="ECO:0007669"/>
    <property type="project" value="InterPro"/>
</dbReference>
<sequence length="207" mass="23558">MSDNSFPGGKRPPVRNRRKSIMVIPFAKVFRSKVFRKSLRRHGTGDESESSLSSKGQLSLVMVAMLGAFFFCFMVALLVYYFISGPNIPIAVACISDECLKARDYLNGLLNDSKKPCTDFYGHVCDSWKNTSSSFHADLFSKELSLLNASLFEDIRITQDDEKRYGIHVLRPVYRRALFVWTPTRRISRRSGQYKSLCLVHSVVNVL</sequence>
<keyword evidence="1" id="KW-1133">Transmembrane helix</keyword>
<dbReference type="AlphaFoldDB" id="A0AAQ4EHD6"/>
<gene>
    <name evidence="2" type="ORF">V5799_011408</name>
</gene>
<dbReference type="InterPro" id="IPR024079">
    <property type="entry name" value="MetalloPept_cat_dom_sf"/>
</dbReference>
<name>A0AAQ4EHD6_AMBAM</name>